<evidence type="ECO:0000256" key="1">
    <source>
        <dbReference type="SAM" id="Coils"/>
    </source>
</evidence>
<feature type="coiled-coil region" evidence="1">
    <location>
        <begin position="39"/>
        <end position="108"/>
    </location>
</feature>
<sequence>MSRNARRRRERLVPQGWDAIGALADVAIVPGPEVDPSAADRLQGETDRLRRRVDEVEGRFRLVHRDRESIRKDRDRANSRVRELQAELNRLADEHEGLRAHLDRLRADSPHPATIVMEGAPQMNSVATLLGKAWRNKAVTVAALAVGLLVARDPAVSGAVRSVAESAASAVGRGDRENGYLGYARMVAASLEYEAARRAYNESADSLDGDALLEAQDNLRAARLRDREARLAFLPELARRCAEAGVPVPQRDAVALEDLKAELVR</sequence>
<evidence type="ECO:0000313" key="2">
    <source>
        <dbReference type="EMBL" id="RUL88261.1"/>
    </source>
</evidence>
<evidence type="ECO:0000313" key="3">
    <source>
        <dbReference type="Proteomes" id="UP000280296"/>
    </source>
</evidence>
<dbReference type="Proteomes" id="UP000280296">
    <property type="component" value="Unassembled WGS sequence"/>
</dbReference>
<organism evidence="2 3">
    <name type="scientific">Tautonia sociabilis</name>
    <dbReference type="NCBI Taxonomy" id="2080755"/>
    <lineage>
        <taxon>Bacteria</taxon>
        <taxon>Pseudomonadati</taxon>
        <taxon>Planctomycetota</taxon>
        <taxon>Planctomycetia</taxon>
        <taxon>Isosphaerales</taxon>
        <taxon>Isosphaeraceae</taxon>
        <taxon>Tautonia</taxon>
    </lineage>
</organism>
<reference evidence="2 3" key="1">
    <citation type="submission" date="2018-12" db="EMBL/GenBank/DDBJ databases">
        <authorList>
            <person name="Toschakov S.V."/>
        </authorList>
    </citation>
    <scope>NUCLEOTIDE SEQUENCE [LARGE SCALE GENOMIC DNA]</scope>
    <source>
        <strain evidence="2 3">GM2012</strain>
    </source>
</reference>
<reference evidence="2 3" key="2">
    <citation type="submission" date="2019-01" db="EMBL/GenBank/DDBJ databases">
        <title>Tautonia sociabilis, a novel thermotolerant planctomycete of Isosphaeraceae family, isolated from a 4000 m deep subterranean habitat.</title>
        <authorList>
            <person name="Kovaleva O.L."/>
            <person name="Elcheninov A.G."/>
            <person name="Van Heerden E."/>
            <person name="Toshchakov S.V."/>
            <person name="Novikov A."/>
            <person name="Bonch-Osmolovskaya E.A."/>
            <person name="Kublanov I.V."/>
        </authorList>
    </citation>
    <scope>NUCLEOTIDE SEQUENCE [LARGE SCALE GENOMIC DNA]</scope>
    <source>
        <strain evidence="2 3">GM2012</strain>
    </source>
</reference>
<name>A0A432MLH7_9BACT</name>
<accession>A0A432MLH7</accession>
<dbReference type="RefSeq" id="WP_126724775.1">
    <property type="nucleotide sequence ID" value="NZ_RYZH01000012.1"/>
</dbReference>
<protein>
    <submittedName>
        <fullName evidence="2">Uncharacterized protein</fullName>
    </submittedName>
</protein>
<proteinExistence type="predicted"/>
<keyword evidence="1" id="KW-0175">Coiled coil</keyword>
<comment type="caution">
    <text evidence="2">The sequence shown here is derived from an EMBL/GenBank/DDBJ whole genome shotgun (WGS) entry which is preliminary data.</text>
</comment>
<dbReference type="OrthoDB" id="9851987at2"/>
<gene>
    <name evidence="2" type="ORF">TsocGM_07960</name>
</gene>
<dbReference type="AlphaFoldDB" id="A0A432MLH7"/>
<dbReference type="EMBL" id="RYZH01000012">
    <property type="protein sequence ID" value="RUL88261.1"/>
    <property type="molecule type" value="Genomic_DNA"/>
</dbReference>
<keyword evidence="3" id="KW-1185">Reference proteome</keyword>